<reference evidence="7" key="2">
    <citation type="submission" date="2021-01" db="UniProtKB">
        <authorList>
            <consortium name="EnsemblMetazoa"/>
        </authorList>
    </citation>
    <scope>IDENTIFICATION</scope>
</reference>
<dbReference type="AlphaFoldDB" id="A0A7M7P0R0"/>
<accession>A0A7M7P0R0</accession>
<evidence type="ECO:0000256" key="2">
    <source>
        <dbReference type="ARBA" id="ARBA00006843"/>
    </source>
</evidence>
<keyword evidence="8" id="KW-1185">Reference proteome</keyword>
<dbReference type="RefSeq" id="XP_030843458.1">
    <property type="nucleotide sequence ID" value="XM_030987598.1"/>
</dbReference>
<evidence type="ECO:0000256" key="1">
    <source>
        <dbReference type="ARBA" id="ARBA00004370"/>
    </source>
</evidence>
<keyword evidence="4 6" id="KW-1133">Transmembrane helix</keyword>
<proteinExistence type="inferred from homology"/>
<evidence type="ECO:0000256" key="6">
    <source>
        <dbReference type="SAM" id="Phobius"/>
    </source>
</evidence>
<dbReference type="FunCoup" id="A0A7M7P0R0">
    <property type="interactions" value="8"/>
</dbReference>
<dbReference type="OrthoDB" id="6083617at2759"/>
<dbReference type="Pfam" id="PF04505">
    <property type="entry name" value="CD225"/>
    <property type="match status" value="1"/>
</dbReference>
<dbReference type="KEGG" id="spu:105444730"/>
<dbReference type="PANTHER" id="PTHR14948:SF44">
    <property type="entry name" value="PROLINE-RICH TRANSMEMBRANE PROTEIN 1-LIKE"/>
    <property type="match status" value="1"/>
</dbReference>
<dbReference type="Proteomes" id="UP000007110">
    <property type="component" value="Unassembled WGS sequence"/>
</dbReference>
<dbReference type="GeneID" id="105444730"/>
<reference evidence="8" key="1">
    <citation type="submission" date="2015-02" db="EMBL/GenBank/DDBJ databases">
        <title>Genome sequencing for Strongylocentrotus purpuratus.</title>
        <authorList>
            <person name="Murali S."/>
            <person name="Liu Y."/>
            <person name="Vee V."/>
            <person name="English A."/>
            <person name="Wang M."/>
            <person name="Skinner E."/>
            <person name="Han Y."/>
            <person name="Muzny D.M."/>
            <person name="Worley K.C."/>
            <person name="Gibbs R.A."/>
        </authorList>
    </citation>
    <scope>NUCLEOTIDE SEQUENCE</scope>
</reference>
<dbReference type="PANTHER" id="PTHR14948">
    <property type="entry name" value="NG5"/>
    <property type="match status" value="1"/>
</dbReference>
<dbReference type="InterPro" id="IPR051423">
    <property type="entry name" value="CD225/Dispanin"/>
</dbReference>
<evidence type="ECO:0000256" key="3">
    <source>
        <dbReference type="ARBA" id="ARBA00022692"/>
    </source>
</evidence>
<dbReference type="OMA" id="LYIWVWS"/>
<dbReference type="InParanoid" id="A0A7M7P0R0"/>
<dbReference type="GO" id="GO:0016020">
    <property type="term" value="C:membrane"/>
    <property type="evidence" value="ECO:0000318"/>
    <property type="project" value="GO_Central"/>
</dbReference>
<organism evidence="7 8">
    <name type="scientific">Strongylocentrotus purpuratus</name>
    <name type="common">Purple sea urchin</name>
    <dbReference type="NCBI Taxonomy" id="7668"/>
    <lineage>
        <taxon>Eukaryota</taxon>
        <taxon>Metazoa</taxon>
        <taxon>Echinodermata</taxon>
        <taxon>Eleutherozoa</taxon>
        <taxon>Echinozoa</taxon>
        <taxon>Echinoidea</taxon>
        <taxon>Euechinoidea</taxon>
        <taxon>Echinacea</taxon>
        <taxon>Camarodonta</taxon>
        <taxon>Echinidea</taxon>
        <taxon>Strongylocentrotidae</taxon>
        <taxon>Strongylocentrotus</taxon>
    </lineage>
</organism>
<keyword evidence="5 6" id="KW-0472">Membrane</keyword>
<sequence length="153" mass="16544">MATMDESEKLIECHSEQGVTSAAGYPVYSGYPPQQTYVMPEAPPTYQQSFDTPQTIVVPTAPPQTSGMIRQAPSQPVRDYTVFAVIVTLCFCLPFGLVGIVKACEARSQQNSGDVEGARQAAKSAYNWSLTGLIFGVVVMLAVIIYYAVVLLI</sequence>
<name>A0A7M7P0R0_STRPU</name>
<evidence type="ECO:0000313" key="7">
    <source>
        <dbReference type="EnsemblMetazoa" id="XP_030843458"/>
    </source>
</evidence>
<protein>
    <submittedName>
        <fullName evidence="7">Uncharacterized protein</fullName>
    </submittedName>
</protein>
<evidence type="ECO:0000256" key="5">
    <source>
        <dbReference type="ARBA" id="ARBA00023136"/>
    </source>
</evidence>
<comment type="similarity">
    <text evidence="2">Belongs to the CD225/Dispanin family.</text>
</comment>
<comment type="subcellular location">
    <subcellularLocation>
        <location evidence="1">Membrane</location>
    </subcellularLocation>
</comment>
<evidence type="ECO:0000256" key="4">
    <source>
        <dbReference type="ARBA" id="ARBA00022989"/>
    </source>
</evidence>
<feature type="transmembrane region" description="Helical" evidence="6">
    <location>
        <begin position="125"/>
        <end position="149"/>
    </location>
</feature>
<feature type="transmembrane region" description="Helical" evidence="6">
    <location>
        <begin position="80"/>
        <end position="104"/>
    </location>
</feature>
<evidence type="ECO:0000313" key="8">
    <source>
        <dbReference type="Proteomes" id="UP000007110"/>
    </source>
</evidence>
<dbReference type="EnsemblMetazoa" id="XM_030987598">
    <property type="protein sequence ID" value="XP_030843458"/>
    <property type="gene ID" value="LOC105444730"/>
</dbReference>
<dbReference type="InterPro" id="IPR007593">
    <property type="entry name" value="CD225/Dispanin_fam"/>
</dbReference>
<keyword evidence="3 6" id="KW-0812">Transmembrane</keyword>